<gene>
    <name evidence="2" type="ORF">POPTR_002G216300</name>
</gene>
<sequence length="189" mass="20795">MAKKGNKREPTKKKQSNEQKEDTSHQTFHKPKARVWGQETSTTQPSEASENTGIYTGTNPNLGILYPQTKSPLTPTGESNRNSMAQKGRGQKIKPPSKASSAKEQPAITLSKSHRSGKTTTKTSIRTLGVLFVGVRLRSGMARVWVAGGTTKSIIEIWTKGFVSRNRCTRKRKGKESSTVDPKTRALDL</sequence>
<protein>
    <submittedName>
        <fullName evidence="2">Uncharacterized protein</fullName>
    </submittedName>
</protein>
<dbReference type="EMBL" id="CM009291">
    <property type="protein sequence ID" value="PNT50957.1"/>
    <property type="molecule type" value="Genomic_DNA"/>
</dbReference>
<feature type="region of interest" description="Disordered" evidence="1">
    <location>
        <begin position="169"/>
        <end position="189"/>
    </location>
</feature>
<feature type="compositionally biased region" description="Polar residues" evidence="1">
    <location>
        <begin position="38"/>
        <end position="61"/>
    </location>
</feature>
<feature type="compositionally biased region" description="Basic residues" evidence="1">
    <location>
        <begin position="1"/>
        <end position="14"/>
    </location>
</feature>
<keyword evidence="3" id="KW-1185">Reference proteome</keyword>
<feature type="compositionally biased region" description="Polar residues" evidence="1">
    <location>
        <begin position="68"/>
        <end position="85"/>
    </location>
</feature>
<evidence type="ECO:0000313" key="3">
    <source>
        <dbReference type="Proteomes" id="UP000006729"/>
    </source>
</evidence>
<proteinExistence type="predicted"/>
<feature type="compositionally biased region" description="Low complexity" evidence="1">
    <location>
        <begin position="94"/>
        <end position="107"/>
    </location>
</feature>
<evidence type="ECO:0000313" key="2">
    <source>
        <dbReference type="EMBL" id="PNT50957.1"/>
    </source>
</evidence>
<organism evidence="2 3">
    <name type="scientific">Populus trichocarpa</name>
    <name type="common">Western balsam poplar</name>
    <name type="synonym">Populus balsamifera subsp. trichocarpa</name>
    <dbReference type="NCBI Taxonomy" id="3694"/>
    <lineage>
        <taxon>Eukaryota</taxon>
        <taxon>Viridiplantae</taxon>
        <taxon>Streptophyta</taxon>
        <taxon>Embryophyta</taxon>
        <taxon>Tracheophyta</taxon>
        <taxon>Spermatophyta</taxon>
        <taxon>Magnoliopsida</taxon>
        <taxon>eudicotyledons</taxon>
        <taxon>Gunneridae</taxon>
        <taxon>Pentapetalae</taxon>
        <taxon>rosids</taxon>
        <taxon>fabids</taxon>
        <taxon>Malpighiales</taxon>
        <taxon>Salicaceae</taxon>
        <taxon>Saliceae</taxon>
        <taxon>Populus</taxon>
    </lineage>
</organism>
<feature type="compositionally biased region" description="Basic and acidic residues" evidence="1">
    <location>
        <begin position="175"/>
        <end position="189"/>
    </location>
</feature>
<dbReference type="AlphaFoldDB" id="A0A2K2BMF1"/>
<name>A0A2K2BMF1_POPTR</name>
<feature type="region of interest" description="Disordered" evidence="1">
    <location>
        <begin position="1"/>
        <end position="121"/>
    </location>
</feature>
<accession>A0A2K2BMF1</accession>
<dbReference type="InParanoid" id="A0A2K2BMF1"/>
<reference evidence="2 3" key="1">
    <citation type="journal article" date="2006" name="Science">
        <title>The genome of black cottonwood, Populus trichocarpa (Torr. &amp; Gray).</title>
        <authorList>
            <person name="Tuskan G.A."/>
            <person name="Difazio S."/>
            <person name="Jansson S."/>
            <person name="Bohlmann J."/>
            <person name="Grigoriev I."/>
            <person name="Hellsten U."/>
            <person name="Putnam N."/>
            <person name="Ralph S."/>
            <person name="Rombauts S."/>
            <person name="Salamov A."/>
            <person name="Schein J."/>
            <person name="Sterck L."/>
            <person name="Aerts A."/>
            <person name="Bhalerao R.R."/>
            <person name="Bhalerao R.P."/>
            <person name="Blaudez D."/>
            <person name="Boerjan W."/>
            <person name="Brun A."/>
            <person name="Brunner A."/>
            <person name="Busov V."/>
            <person name="Campbell M."/>
            <person name="Carlson J."/>
            <person name="Chalot M."/>
            <person name="Chapman J."/>
            <person name="Chen G.L."/>
            <person name="Cooper D."/>
            <person name="Coutinho P.M."/>
            <person name="Couturier J."/>
            <person name="Covert S."/>
            <person name="Cronk Q."/>
            <person name="Cunningham R."/>
            <person name="Davis J."/>
            <person name="Degroeve S."/>
            <person name="Dejardin A."/>
            <person name="Depamphilis C."/>
            <person name="Detter J."/>
            <person name="Dirks B."/>
            <person name="Dubchak I."/>
            <person name="Duplessis S."/>
            <person name="Ehlting J."/>
            <person name="Ellis B."/>
            <person name="Gendler K."/>
            <person name="Goodstein D."/>
            <person name="Gribskov M."/>
            <person name="Grimwood J."/>
            <person name="Groover A."/>
            <person name="Gunter L."/>
            <person name="Hamberger B."/>
            <person name="Heinze B."/>
            <person name="Helariutta Y."/>
            <person name="Henrissat B."/>
            <person name="Holligan D."/>
            <person name="Holt R."/>
            <person name="Huang W."/>
            <person name="Islam-Faridi N."/>
            <person name="Jones S."/>
            <person name="Jones-Rhoades M."/>
            <person name="Jorgensen R."/>
            <person name="Joshi C."/>
            <person name="Kangasjarvi J."/>
            <person name="Karlsson J."/>
            <person name="Kelleher C."/>
            <person name="Kirkpatrick R."/>
            <person name="Kirst M."/>
            <person name="Kohler A."/>
            <person name="Kalluri U."/>
            <person name="Larimer F."/>
            <person name="Leebens-Mack J."/>
            <person name="Leple J.C."/>
            <person name="Locascio P."/>
            <person name="Lou Y."/>
            <person name="Lucas S."/>
            <person name="Martin F."/>
            <person name="Montanini B."/>
            <person name="Napoli C."/>
            <person name="Nelson D.R."/>
            <person name="Nelson C."/>
            <person name="Nieminen K."/>
            <person name="Nilsson O."/>
            <person name="Pereda V."/>
            <person name="Peter G."/>
            <person name="Philippe R."/>
            <person name="Pilate G."/>
            <person name="Poliakov A."/>
            <person name="Razumovskaya J."/>
            <person name="Richardson P."/>
            <person name="Rinaldi C."/>
            <person name="Ritland K."/>
            <person name="Rouze P."/>
            <person name="Ryaboy D."/>
            <person name="Schmutz J."/>
            <person name="Schrader J."/>
            <person name="Segerman B."/>
            <person name="Shin H."/>
            <person name="Siddiqui A."/>
            <person name="Sterky F."/>
            <person name="Terry A."/>
            <person name="Tsai C.J."/>
            <person name="Uberbacher E."/>
            <person name="Unneberg P."/>
            <person name="Vahala J."/>
            <person name="Wall K."/>
            <person name="Wessler S."/>
            <person name="Yang G."/>
            <person name="Yin T."/>
            <person name="Douglas C."/>
            <person name="Marra M."/>
            <person name="Sandberg G."/>
            <person name="Van de Peer Y."/>
            <person name="Rokhsar D."/>
        </authorList>
    </citation>
    <scope>NUCLEOTIDE SEQUENCE [LARGE SCALE GENOMIC DNA]</scope>
    <source>
        <strain evidence="3">cv. Nisqually</strain>
    </source>
</reference>
<evidence type="ECO:0000256" key="1">
    <source>
        <dbReference type="SAM" id="MobiDB-lite"/>
    </source>
</evidence>
<feature type="compositionally biased region" description="Basic and acidic residues" evidence="1">
    <location>
        <begin position="15"/>
        <end position="24"/>
    </location>
</feature>
<dbReference type="Proteomes" id="UP000006729">
    <property type="component" value="Chromosome 2"/>
</dbReference>